<dbReference type="EMBL" id="JAUDDW010000003">
    <property type="protein sequence ID" value="MDM8265880.1"/>
    <property type="molecule type" value="Genomic_DNA"/>
</dbReference>
<feature type="domain" description="NAD(P)-binding" evidence="1">
    <location>
        <begin position="9"/>
        <end position="189"/>
    </location>
</feature>
<evidence type="ECO:0000259" key="1">
    <source>
        <dbReference type="Pfam" id="PF13460"/>
    </source>
</evidence>
<name>A0ABT7UXT3_9LACO</name>
<dbReference type="PANTHER" id="PTHR15020">
    <property type="entry name" value="FLAVIN REDUCTASE-RELATED"/>
    <property type="match status" value="1"/>
</dbReference>
<dbReference type="Proteomes" id="UP001529343">
    <property type="component" value="Unassembled WGS sequence"/>
</dbReference>
<keyword evidence="3" id="KW-1185">Reference proteome</keyword>
<dbReference type="SUPFAM" id="SSF51735">
    <property type="entry name" value="NAD(P)-binding Rossmann-fold domains"/>
    <property type="match status" value="1"/>
</dbReference>
<accession>A0ABT7UXT3</accession>
<reference evidence="3" key="1">
    <citation type="submission" date="2023-06" db="EMBL/GenBank/DDBJ databases">
        <title>Identification and characterization of horizontal gene transfer across gut microbiota members of farm animals based on homology search.</title>
        <authorList>
            <person name="Zeman M."/>
            <person name="Kubasova T."/>
            <person name="Jahodarova E."/>
            <person name="Nykrynova M."/>
            <person name="Rychlik I."/>
        </authorList>
    </citation>
    <scope>NUCLEOTIDE SEQUENCE [LARGE SCALE GENOMIC DNA]</scope>
    <source>
        <strain evidence="3">161_Gplus</strain>
    </source>
</reference>
<dbReference type="Pfam" id="PF13460">
    <property type="entry name" value="NAD_binding_10"/>
    <property type="match status" value="1"/>
</dbReference>
<reference evidence="2 3" key="2">
    <citation type="submission" date="2023-06" db="EMBL/GenBank/DDBJ databases">
        <authorList>
            <person name="Zeman M."/>
            <person name="Kubasova T."/>
            <person name="Jahodarova E."/>
            <person name="Nykrynova M."/>
            <person name="Rychlik I."/>
        </authorList>
    </citation>
    <scope>NUCLEOTIDE SEQUENCE [LARGE SCALE GENOMIC DNA]</scope>
    <source>
        <strain evidence="2 3">161_Gplus</strain>
    </source>
</reference>
<dbReference type="InterPro" id="IPR016040">
    <property type="entry name" value="NAD(P)-bd_dom"/>
</dbReference>
<gene>
    <name evidence="2" type="ORF">QUW44_01665</name>
</gene>
<proteinExistence type="predicted"/>
<evidence type="ECO:0000313" key="3">
    <source>
        <dbReference type="Proteomes" id="UP001529343"/>
    </source>
</evidence>
<protein>
    <submittedName>
        <fullName evidence="2">SDR family oxidoreductase</fullName>
    </submittedName>
</protein>
<dbReference type="Gene3D" id="3.40.50.720">
    <property type="entry name" value="NAD(P)-binding Rossmann-like Domain"/>
    <property type="match status" value="1"/>
</dbReference>
<comment type="caution">
    <text evidence="2">The sequence shown here is derived from an EMBL/GenBank/DDBJ whole genome shotgun (WGS) entry which is preliminary data.</text>
</comment>
<dbReference type="PANTHER" id="PTHR15020:SF50">
    <property type="entry name" value="UPF0659 PROTEIN YMR090W"/>
    <property type="match status" value="1"/>
</dbReference>
<sequence length="214" mass="23409">MKMKIFIAGATGRVGTKLTCDLIEDGHEVIAGAHHPERVMQNDHVTPVKLGLHENVEEMRPALGDADAVYFTAGSGAKDLLQVDAFGAVKLMQAAAKNGIKRFVMLSALFSLEPTRWRTVKGLDGLTDYNIARFFADNYLIHDTDLDYTILQPTAMTDKPGTGKITVDDGEFGDNPADDVAKTLADILKYDNTSRKIIKMREGNTPIDEALSQV</sequence>
<organism evidence="2 3">
    <name type="scientific">Limosilactobacillus pontis</name>
    <dbReference type="NCBI Taxonomy" id="35787"/>
    <lineage>
        <taxon>Bacteria</taxon>
        <taxon>Bacillati</taxon>
        <taxon>Bacillota</taxon>
        <taxon>Bacilli</taxon>
        <taxon>Lactobacillales</taxon>
        <taxon>Lactobacillaceae</taxon>
        <taxon>Limosilactobacillus</taxon>
    </lineage>
</organism>
<dbReference type="InterPro" id="IPR036291">
    <property type="entry name" value="NAD(P)-bd_dom_sf"/>
</dbReference>
<evidence type="ECO:0000313" key="2">
    <source>
        <dbReference type="EMBL" id="MDM8265880.1"/>
    </source>
</evidence>